<dbReference type="SUPFAM" id="SSF56672">
    <property type="entry name" value="DNA/RNA polymerases"/>
    <property type="match status" value="1"/>
</dbReference>
<dbReference type="Gene3D" id="3.30.70.270">
    <property type="match status" value="1"/>
</dbReference>
<organism evidence="5 6">
    <name type="scientific">Madurella mycetomatis</name>
    <dbReference type="NCBI Taxonomy" id="100816"/>
    <lineage>
        <taxon>Eukaryota</taxon>
        <taxon>Fungi</taxon>
        <taxon>Dikarya</taxon>
        <taxon>Ascomycota</taxon>
        <taxon>Pezizomycotina</taxon>
        <taxon>Sordariomycetes</taxon>
        <taxon>Sordariomycetidae</taxon>
        <taxon>Sordariales</taxon>
        <taxon>Sordariales incertae sedis</taxon>
        <taxon>Madurella</taxon>
    </lineage>
</organism>
<dbReference type="OrthoDB" id="447129at2759"/>
<dbReference type="GO" id="GO:0070987">
    <property type="term" value="P:error-free translesion synthesis"/>
    <property type="evidence" value="ECO:0007669"/>
    <property type="project" value="UniProtKB-ARBA"/>
</dbReference>
<dbReference type="InterPro" id="IPR001126">
    <property type="entry name" value="UmuC"/>
</dbReference>
<dbReference type="PROSITE" id="PS50173">
    <property type="entry name" value="UMUC"/>
    <property type="match status" value="1"/>
</dbReference>
<comment type="subcellular location">
    <subcellularLocation>
        <location evidence="1">Mitochondrion</location>
    </subcellularLocation>
</comment>
<dbReference type="GO" id="GO:0006281">
    <property type="term" value="P:DNA repair"/>
    <property type="evidence" value="ECO:0007669"/>
    <property type="project" value="InterPro"/>
</dbReference>
<dbReference type="Proteomes" id="UP000078237">
    <property type="component" value="Unassembled WGS sequence"/>
</dbReference>
<dbReference type="InterPro" id="IPR043502">
    <property type="entry name" value="DNA/RNA_pol_sf"/>
</dbReference>
<dbReference type="VEuPathDB" id="FungiDB:MMYC01_208253"/>
<feature type="region of interest" description="Disordered" evidence="3">
    <location>
        <begin position="485"/>
        <end position="532"/>
    </location>
</feature>
<name>A0A175VU70_9PEZI</name>
<accession>A0A175VU70</accession>
<reference evidence="5 6" key="1">
    <citation type="journal article" date="2016" name="Genome Announc.">
        <title>Genome Sequence of Madurella mycetomatis mm55, Isolated from a Human Mycetoma Case in Sudan.</title>
        <authorList>
            <person name="Smit S."/>
            <person name="Derks M.F."/>
            <person name="Bervoets S."/>
            <person name="Fahal A."/>
            <person name="van Leeuwen W."/>
            <person name="van Belkum A."/>
            <person name="van de Sande W.W."/>
        </authorList>
    </citation>
    <scope>NUCLEOTIDE SEQUENCE [LARGE SCALE GENOMIC DNA]</scope>
    <source>
        <strain evidence="6">mm55</strain>
    </source>
</reference>
<feature type="domain" description="UmuC" evidence="4">
    <location>
        <begin position="1"/>
        <end position="224"/>
    </location>
</feature>
<feature type="compositionally biased region" description="Basic and acidic residues" evidence="3">
    <location>
        <begin position="485"/>
        <end position="506"/>
    </location>
</feature>
<protein>
    <submittedName>
        <fullName evidence="5">DNA polymerase iota</fullName>
    </submittedName>
</protein>
<dbReference type="Gene3D" id="3.30.1490.100">
    <property type="entry name" value="DNA polymerase, Y-family, little finger domain"/>
    <property type="match status" value="1"/>
</dbReference>
<dbReference type="STRING" id="100816.A0A175VU70"/>
<dbReference type="Pfam" id="PF00817">
    <property type="entry name" value="IMS"/>
    <property type="match status" value="1"/>
</dbReference>
<evidence type="ECO:0000256" key="2">
    <source>
        <dbReference type="ARBA" id="ARBA00023128"/>
    </source>
</evidence>
<dbReference type="InterPro" id="IPR036775">
    <property type="entry name" value="DNA_pol_Y-fam_lit_finger_sf"/>
</dbReference>
<dbReference type="PANTHER" id="PTHR46404">
    <property type="entry name" value="DNA POLYMERASE IOTA"/>
    <property type="match status" value="1"/>
</dbReference>
<dbReference type="GO" id="GO:0003887">
    <property type="term" value="F:DNA-directed DNA polymerase activity"/>
    <property type="evidence" value="ECO:0007669"/>
    <property type="project" value="TreeGrafter"/>
</dbReference>
<evidence type="ECO:0000259" key="4">
    <source>
        <dbReference type="PROSITE" id="PS50173"/>
    </source>
</evidence>
<gene>
    <name evidence="5" type="ORF">MMYC01_208253</name>
</gene>
<evidence type="ECO:0000313" key="6">
    <source>
        <dbReference type="Proteomes" id="UP000078237"/>
    </source>
</evidence>
<dbReference type="GO" id="GO:0003684">
    <property type="term" value="F:damaged DNA binding"/>
    <property type="evidence" value="ECO:0007669"/>
    <property type="project" value="InterPro"/>
</dbReference>
<evidence type="ECO:0000256" key="1">
    <source>
        <dbReference type="ARBA" id="ARBA00004173"/>
    </source>
</evidence>
<feature type="non-terminal residue" evidence="5">
    <location>
        <position position="1"/>
    </location>
</feature>
<comment type="caution">
    <text evidence="5">The sequence shown here is derived from an EMBL/GenBank/DDBJ whole genome shotgun (WGS) entry which is preliminary data.</text>
</comment>
<dbReference type="AlphaFoldDB" id="A0A175VU70"/>
<dbReference type="GO" id="GO:0005739">
    <property type="term" value="C:mitochondrion"/>
    <property type="evidence" value="ECO:0007669"/>
    <property type="project" value="UniProtKB-SubCell"/>
</dbReference>
<proteinExistence type="predicted"/>
<evidence type="ECO:0000256" key="3">
    <source>
        <dbReference type="SAM" id="MobiDB-lite"/>
    </source>
</evidence>
<dbReference type="PANTHER" id="PTHR46404:SF1">
    <property type="entry name" value="DNA POLYMERASE IOTA"/>
    <property type="match status" value="1"/>
</dbReference>
<evidence type="ECO:0000313" key="5">
    <source>
        <dbReference type="EMBL" id="KXX74274.1"/>
    </source>
</evidence>
<keyword evidence="6" id="KW-1185">Reference proteome</keyword>
<dbReference type="Gene3D" id="3.40.1170.60">
    <property type="match status" value="1"/>
</dbReference>
<keyword evidence="2" id="KW-0496">Mitochondrion</keyword>
<dbReference type="InterPro" id="IPR043128">
    <property type="entry name" value="Rev_trsase/Diguanyl_cyclase"/>
</dbReference>
<dbReference type="EMBL" id="LCTW02000369">
    <property type="protein sequence ID" value="KXX74274.1"/>
    <property type="molecule type" value="Genomic_DNA"/>
</dbReference>
<feature type="compositionally biased region" description="Basic and acidic residues" evidence="3">
    <location>
        <begin position="522"/>
        <end position="532"/>
    </location>
</feature>
<sequence>CVENRQPSLKTLPLGIKQKGILATCNYVARRYGVKKLMPIVEAKKLCPDLVIADGEDLSPFRDVSKRLYSLLRSYSWNAKIERLGLDEMFLDVTDIVSYNVEVLNMNSLRQSYFCLSRSDPEAGFGFDATYFAGCIHGRDEGPFDDNVLRMRLLLASHLAQYLRLKIEEQGYTTACGISTSKLLAKLVGDKNKPRNQTTLLALSQEDTLSFMDEHKLRKVPGIGSKITRILEGVVLGKEPNPDIYSMECSATVGQVRLHPSISPPALEKLFSGSGSERGLGNKVWALLHGVDDIEVKPARDVPTQISIEDSYKGLNEPYEIRRALLAVTASLLRRMHTDLLVDDDSPSEAITTPNLPTTSKKWRAYPKTIRLSTRPYTSPVDNKPYDWARASRSCPLPGFVFHNSSSNPGLSSSSFIDRTAERLVAETLLPLFYKLNPDKRGWNIGLINICVANMTGTDCGVASGRDIATMFRRQEGVLREFRVYDDNPSHREQGQGIGSREKDNPEALASDGQPDEEDHDSDTWDHDTRDQDQDMERCPLCGHLIPRFAVLAHERYHSMGEGL</sequence>